<evidence type="ECO:0000256" key="8">
    <source>
        <dbReference type="ARBA" id="ARBA00043224"/>
    </source>
</evidence>
<dbReference type="PANTHER" id="PTHR11080:SF2">
    <property type="entry name" value="LD05707P"/>
    <property type="match status" value="1"/>
</dbReference>
<keyword evidence="12" id="KW-1185">Reference proteome</keyword>
<evidence type="ECO:0000313" key="11">
    <source>
        <dbReference type="EnsemblMetazoa" id="CapteP144642"/>
    </source>
</evidence>
<dbReference type="GO" id="GO:0008936">
    <property type="term" value="F:nicotinamidase activity"/>
    <property type="evidence" value="ECO:0007669"/>
    <property type="project" value="UniProtKB-EC"/>
</dbReference>
<dbReference type="GO" id="GO:0005509">
    <property type="term" value="F:calcium ion binding"/>
    <property type="evidence" value="ECO:0007669"/>
    <property type="project" value="InterPro"/>
</dbReference>
<keyword evidence="3" id="KW-0479">Metal-binding</keyword>
<dbReference type="PROSITE" id="PS00018">
    <property type="entry name" value="EF_HAND_1"/>
    <property type="match status" value="1"/>
</dbReference>
<evidence type="ECO:0000256" key="2">
    <source>
        <dbReference type="ARBA" id="ARBA00022642"/>
    </source>
</evidence>
<dbReference type="EMBL" id="AMQN01012008">
    <property type="status" value="NOT_ANNOTATED_CDS"/>
    <property type="molecule type" value="Genomic_DNA"/>
</dbReference>
<accession>R7TN08</accession>
<dbReference type="InterPro" id="IPR036380">
    <property type="entry name" value="Isochorismatase-like_sf"/>
</dbReference>
<comment type="similarity">
    <text evidence="1">Belongs to the isochorismatase family.</text>
</comment>
<evidence type="ECO:0000313" key="10">
    <source>
        <dbReference type="EMBL" id="ELT95024.1"/>
    </source>
</evidence>
<dbReference type="OrthoDB" id="167809at2759"/>
<evidence type="ECO:0000256" key="5">
    <source>
        <dbReference type="ARBA" id="ARBA00022837"/>
    </source>
</evidence>
<dbReference type="Proteomes" id="UP000014760">
    <property type="component" value="Unassembled WGS sequence"/>
</dbReference>
<reference evidence="10 12" key="2">
    <citation type="journal article" date="2013" name="Nature">
        <title>Insights into bilaterian evolution from three spiralian genomes.</title>
        <authorList>
            <person name="Simakov O."/>
            <person name="Marletaz F."/>
            <person name="Cho S.J."/>
            <person name="Edsinger-Gonzales E."/>
            <person name="Havlak P."/>
            <person name="Hellsten U."/>
            <person name="Kuo D.H."/>
            <person name="Larsson T."/>
            <person name="Lv J."/>
            <person name="Arendt D."/>
            <person name="Savage R."/>
            <person name="Osoegawa K."/>
            <person name="de Jong P."/>
            <person name="Grimwood J."/>
            <person name="Chapman J.A."/>
            <person name="Shapiro H."/>
            <person name="Aerts A."/>
            <person name="Otillar R.P."/>
            <person name="Terry A.Y."/>
            <person name="Boore J.L."/>
            <person name="Grigoriev I.V."/>
            <person name="Lindberg D.R."/>
            <person name="Seaver E.C."/>
            <person name="Weisblat D.A."/>
            <person name="Putnam N.H."/>
            <person name="Rokhsar D.S."/>
        </authorList>
    </citation>
    <scope>NUCLEOTIDE SEQUENCE</scope>
    <source>
        <strain evidence="10 12">I ESC-2004</strain>
    </source>
</reference>
<protein>
    <recommendedName>
        <fullName evidence="7">nicotinamidase</fullName>
        <ecNumber evidence="7">3.5.1.19</ecNumber>
    </recommendedName>
    <alternativeName>
        <fullName evidence="8">Nicotinamide deamidase</fullName>
    </alternativeName>
</protein>
<dbReference type="InterPro" id="IPR000868">
    <property type="entry name" value="Isochorismatase-like_dom"/>
</dbReference>
<evidence type="ECO:0000256" key="7">
    <source>
        <dbReference type="ARBA" id="ARBA00039017"/>
    </source>
</evidence>
<name>R7TN08_CAPTE</name>
<dbReference type="PANTHER" id="PTHR11080">
    <property type="entry name" value="PYRAZINAMIDASE/NICOTINAMIDASE"/>
    <property type="match status" value="1"/>
</dbReference>
<proteinExistence type="inferred from homology"/>
<dbReference type="SUPFAM" id="SSF47473">
    <property type="entry name" value="EF-hand"/>
    <property type="match status" value="1"/>
</dbReference>
<feature type="domain" description="EF-hand" evidence="9">
    <location>
        <begin position="38"/>
        <end position="73"/>
    </location>
</feature>
<evidence type="ECO:0000313" key="12">
    <source>
        <dbReference type="Proteomes" id="UP000014760"/>
    </source>
</evidence>
<dbReference type="SUPFAM" id="SSF52499">
    <property type="entry name" value="Isochorismatase-like hydrolases"/>
    <property type="match status" value="1"/>
</dbReference>
<dbReference type="Gene3D" id="1.10.238.10">
    <property type="entry name" value="EF-hand"/>
    <property type="match status" value="1"/>
</dbReference>
<reference evidence="12" key="1">
    <citation type="submission" date="2012-12" db="EMBL/GenBank/DDBJ databases">
        <authorList>
            <person name="Hellsten U."/>
            <person name="Grimwood J."/>
            <person name="Chapman J.A."/>
            <person name="Shapiro H."/>
            <person name="Aerts A."/>
            <person name="Otillar R.P."/>
            <person name="Terry A.Y."/>
            <person name="Boore J.L."/>
            <person name="Simakov O."/>
            <person name="Marletaz F."/>
            <person name="Cho S.-J."/>
            <person name="Edsinger-Gonzales E."/>
            <person name="Havlak P."/>
            <person name="Kuo D.-H."/>
            <person name="Larsson T."/>
            <person name="Lv J."/>
            <person name="Arendt D."/>
            <person name="Savage R."/>
            <person name="Osoegawa K."/>
            <person name="de Jong P."/>
            <person name="Lindberg D.R."/>
            <person name="Seaver E.C."/>
            <person name="Weisblat D.A."/>
            <person name="Putnam N.H."/>
            <person name="Grigoriev I.V."/>
            <person name="Rokhsar D.S."/>
        </authorList>
    </citation>
    <scope>NUCLEOTIDE SEQUENCE</scope>
    <source>
        <strain evidence="12">I ESC-2004</strain>
    </source>
</reference>
<dbReference type="CDD" id="cd00051">
    <property type="entry name" value="EFh"/>
    <property type="match status" value="1"/>
</dbReference>
<organism evidence="10">
    <name type="scientific">Capitella teleta</name>
    <name type="common">Polychaete worm</name>
    <dbReference type="NCBI Taxonomy" id="283909"/>
    <lineage>
        <taxon>Eukaryota</taxon>
        <taxon>Metazoa</taxon>
        <taxon>Spiralia</taxon>
        <taxon>Lophotrochozoa</taxon>
        <taxon>Annelida</taxon>
        <taxon>Polychaeta</taxon>
        <taxon>Sedentaria</taxon>
        <taxon>Scolecida</taxon>
        <taxon>Capitellidae</taxon>
        <taxon>Capitella</taxon>
    </lineage>
</organism>
<dbReference type="AlphaFoldDB" id="R7TN08"/>
<dbReference type="OMA" id="YDVPHER"/>
<sequence length="343" mass="38805">MKTCFDVFDADRDGFLNETEFTELQHHLFRHRDGFHAVSDKQRIDIMKLLDEKQDGKIDREEFQTCWLHWLRQILEPKSALVIVDVQNDFISGTMSISNCPAKQDGNDVIPIINRLLENVNFECVVYSADWHPANHISFIENIKQREIHHTSKVTGGAAKIYDTVIFSGPPIMDQKMWPCHCVQDSWGARYHPDLKVVDRAIHITKGTNPDIDSYSAFWDNKKLSQTNLVCELTQKAITDVYVCGLAYDVCVGSTAVHSIEHGFRTVLIDDASRGVELADINAMKQKLIKTGAVIVDSDRVADMVDATDRRPELGYQAALNVAMARKLVKEEESKKQASSNGK</sequence>
<gene>
    <name evidence="10" type="ORF">CAPTEDRAFT_144642</name>
</gene>
<dbReference type="InterPro" id="IPR052347">
    <property type="entry name" value="Isochorismatase_Nicotinamidase"/>
</dbReference>
<evidence type="ECO:0000259" key="9">
    <source>
        <dbReference type="PROSITE" id="PS50222"/>
    </source>
</evidence>
<keyword evidence="2" id="KW-0662">Pyridine nucleotide biosynthesis</keyword>
<dbReference type="HOGENOM" id="CLU_068979_13_1_1"/>
<keyword evidence="5" id="KW-0106">Calcium</keyword>
<dbReference type="Pfam" id="PF00857">
    <property type="entry name" value="Isochorismatase"/>
    <property type="match status" value="1"/>
</dbReference>
<dbReference type="EnsemblMetazoa" id="CapteT144642">
    <property type="protein sequence ID" value="CapteP144642"/>
    <property type="gene ID" value="CapteG144642"/>
</dbReference>
<dbReference type="Gene3D" id="3.40.50.850">
    <property type="entry name" value="Isochorismatase-like"/>
    <property type="match status" value="1"/>
</dbReference>
<dbReference type="Pfam" id="PF13499">
    <property type="entry name" value="EF-hand_7"/>
    <property type="match status" value="1"/>
</dbReference>
<keyword evidence="4" id="KW-0378">Hydrolase</keyword>
<evidence type="ECO:0000256" key="4">
    <source>
        <dbReference type="ARBA" id="ARBA00022801"/>
    </source>
</evidence>
<evidence type="ECO:0000256" key="6">
    <source>
        <dbReference type="ARBA" id="ARBA00037900"/>
    </source>
</evidence>
<dbReference type="InterPro" id="IPR002048">
    <property type="entry name" value="EF_hand_dom"/>
</dbReference>
<dbReference type="InterPro" id="IPR011992">
    <property type="entry name" value="EF-hand-dom_pair"/>
</dbReference>
<dbReference type="EMBL" id="KB309238">
    <property type="protein sequence ID" value="ELT95024.1"/>
    <property type="molecule type" value="Genomic_DNA"/>
</dbReference>
<dbReference type="InterPro" id="IPR018247">
    <property type="entry name" value="EF_Hand_1_Ca_BS"/>
</dbReference>
<comment type="pathway">
    <text evidence="6">Cofactor biosynthesis; nicotinate biosynthesis; nicotinate from nicotinamide: step 1/1.</text>
</comment>
<reference evidence="11" key="3">
    <citation type="submission" date="2015-06" db="UniProtKB">
        <authorList>
            <consortium name="EnsemblMetazoa"/>
        </authorList>
    </citation>
    <scope>IDENTIFICATION</scope>
</reference>
<dbReference type="PROSITE" id="PS50222">
    <property type="entry name" value="EF_HAND_2"/>
    <property type="match status" value="2"/>
</dbReference>
<evidence type="ECO:0000256" key="1">
    <source>
        <dbReference type="ARBA" id="ARBA00006336"/>
    </source>
</evidence>
<feature type="domain" description="EF-hand" evidence="9">
    <location>
        <begin position="1"/>
        <end position="31"/>
    </location>
</feature>
<evidence type="ECO:0000256" key="3">
    <source>
        <dbReference type="ARBA" id="ARBA00022723"/>
    </source>
</evidence>
<dbReference type="FunCoup" id="R7TN08">
    <property type="interactions" value="16"/>
</dbReference>
<dbReference type="GO" id="GO:0019363">
    <property type="term" value="P:pyridine nucleotide biosynthetic process"/>
    <property type="evidence" value="ECO:0007669"/>
    <property type="project" value="UniProtKB-KW"/>
</dbReference>
<dbReference type="CDD" id="cd01011">
    <property type="entry name" value="nicotinamidase"/>
    <property type="match status" value="1"/>
</dbReference>
<dbReference type="STRING" id="283909.R7TN08"/>
<dbReference type="EC" id="3.5.1.19" evidence="7"/>